<reference evidence="2" key="1">
    <citation type="journal article" date="2017" name="Cell">
        <title>Insights into land plant evolution garnered from the Marchantia polymorpha genome.</title>
        <authorList>
            <person name="Bowman J.L."/>
            <person name="Kohchi T."/>
            <person name="Yamato K.T."/>
            <person name="Jenkins J."/>
            <person name="Shu S."/>
            <person name="Ishizaki K."/>
            <person name="Yamaoka S."/>
            <person name="Nishihama R."/>
            <person name="Nakamura Y."/>
            <person name="Berger F."/>
            <person name="Adam C."/>
            <person name="Aki S.S."/>
            <person name="Althoff F."/>
            <person name="Araki T."/>
            <person name="Arteaga-Vazquez M.A."/>
            <person name="Balasubrmanian S."/>
            <person name="Barry K."/>
            <person name="Bauer D."/>
            <person name="Boehm C.R."/>
            <person name="Briginshaw L."/>
            <person name="Caballero-Perez J."/>
            <person name="Catarino B."/>
            <person name="Chen F."/>
            <person name="Chiyoda S."/>
            <person name="Chovatia M."/>
            <person name="Davies K.M."/>
            <person name="Delmans M."/>
            <person name="Demura T."/>
            <person name="Dierschke T."/>
            <person name="Dolan L."/>
            <person name="Dorantes-Acosta A.E."/>
            <person name="Eklund D.M."/>
            <person name="Florent S.N."/>
            <person name="Flores-Sandoval E."/>
            <person name="Fujiyama A."/>
            <person name="Fukuzawa H."/>
            <person name="Galik B."/>
            <person name="Grimanelli D."/>
            <person name="Grimwood J."/>
            <person name="Grossniklaus U."/>
            <person name="Hamada T."/>
            <person name="Haseloff J."/>
            <person name="Hetherington A.J."/>
            <person name="Higo A."/>
            <person name="Hirakawa Y."/>
            <person name="Hundley H.N."/>
            <person name="Ikeda Y."/>
            <person name="Inoue K."/>
            <person name="Inoue S.I."/>
            <person name="Ishida S."/>
            <person name="Jia Q."/>
            <person name="Kakita M."/>
            <person name="Kanazawa T."/>
            <person name="Kawai Y."/>
            <person name="Kawashima T."/>
            <person name="Kennedy M."/>
            <person name="Kinose K."/>
            <person name="Kinoshita T."/>
            <person name="Kohara Y."/>
            <person name="Koide E."/>
            <person name="Komatsu K."/>
            <person name="Kopischke S."/>
            <person name="Kubo M."/>
            <person name="Kyozuka J."/>
            <person name="Lagercrantz U."/>
            <person name="Lin S.S."/>
            <person name="Lindquist E."/>
            <person name="Lipzen A.M."/>
            <person name="Lu C.W."/>
            <person name="De Luna E."/>
            <person name="Martienssen R.A."/>
            <person name="Minamino N."/>
            <person name="Mizutani M."/>
            <person name="Mizutani M."/>
            <person name="Mochizuki N."/>
            <person name="Monte I."/>
            <person name="Mosher R."/>
            <person name="Nagasaki H."/>
            <person name="Nakagami H."/>
            <person name="Naramoto S."/>
            <person name="Nishitani K."/>
            <person name="Ohtani M."/>
            <person name="Okamoto T."/>
            <person name="Okumura M."/>
            <person name="Phillips J."/>
            <person name="Pollak B."/>
            <person name="Reinders A."/>
            <person name="Rovekamp M."/>
            <person name="Sano R."/>
            <person name="Sawa S."/>
            <person name="Schmid M.W."/>
            <person name="Shirakawa M."/>
            <person name="Solano R."/>
            <person name="Spunde A."/>
            <person name="Suetsugu N."/>
            <person name="Sugano S."/>
            <person name="Sugiyama A."/>
            <person name="Sun R."/>
            <person name="Suzuki Y."/>
            <person name="Takenaka M."/>
            <person name="Takezawa D."/>
            <person name="Tomogane H."/>
            <person name="Tsuzuki M."/>
            <person name="Ueda T."/>
            <person name="Umeda M."/>
            <person name="Ward J.M."/>
            <person name="Watanabe Y."/>
            <person name="Yazaki K."/>
            <person name="Yokoyama R."/>
            <person name="Yoshitake Y."/>
            <person name="Yotsui I."/>
            <person name="Zachgo S."/>
            <person name="Schmutz J."/>
        </authorList>
    </citation>
    <scope>NUCLEOTIDE SEQUENCE [LARGE SCALE GENOMIC DNA]</scope>
    <source>
        <strain evidence="2">Tak-1</strain>
    </source>
</reference>
<keyword evidence="2" id="KW-1185">Reference proteome</keyword>
<accession>A0A2R6XWN7</accession>
<dbReference type="Gramene" id="Mp1g21320.1">
    <property type="protein sequence ID" value="Mp1g21320.1.cds1"/>
    <property type="gene ID" value="Mp1g21320"/>
</dbReference>
<proteinExistence type="predicted"/>
<protein>
    <submittedName>
        <fullName evidence="1">Uncharacterized protein</fullName>
    </submittedName>
</protein>
<name>A0A2R6XWN7_MARPO</name>
<dbReference type="EMBL" id="KZ772673">
    <property type="protein sequence ID" value="PTQ50517.1"/>
    <property type="molecule type" value="Genomic_DNA"/>
</dbReference>
<evidence type="ECO:0000313" key="1">
    <source>
        <dbReference type="EMBL" id="PTQ50517.1"/>
    </source>
</evidence>
<organism evidence="1 2">
    <name type="scientific">Marchantia polymorpha</name>
    <name type="common">Common liverwort</name>
    <name type="synonym">Marchantia aquatica</name>
    <dbReference type="NCBI Taxonomy" id="3197"/>
    <lineage>
        <taxon>Eukaryota</taxon>
        <taxon>Viridiplantae</taxon>
        <taxon>Streptophyta</taxon>
        <taxon>Embryophyta</taxon>
        <taxon>Marchantiophyta</taxon>
        <taxon>Marchantiopsida</taxon>
        <taxon>Marchantiidae</taxon>
        <taxon>Marchantiales</taxon>
        <taxon>Marchantiaceae</taxon>
        <taxon>Marchantia</taxon>
    </lineage>
</organism>
<dbReference type="Proteomes" id="UP000244005">
    <property type="component" value="Unassembled WGS sequence"/>
</dbReference>
<evidence type="ECO:0000313" key="2">
    <source>
        <dbReference type="Proteomes" id="UP000244005"/>
    </source>
</evidence>
<gene>
    <name evidence="1" type="ORF">MARPO_0001s0467</name>
</gene>
<dbReference type="AlphaFoldDB" id="A0A2R6XWN7"/>
<sequence>MPRDRFPAWKLNDQDSQCFVKALETPLFMPTHAHTPIHHIERKLQEGTATTTPTTYSEARTVVGTPVTVSGQHTVATGGDGDRRNRLAAGVGCTFAGLLIHSVRKGRGGEGKGREGKE</sequence>